<keyword evidence="1 4" id="KW-0547">Nucleotide-binding</keyword>
<dbReference type="InterPro" id="IPR005337">
    <property type="entry name" value="RapZ-like"/>
</dbReference>
<evidence type="ECO:0000313" key="10">
    <source>
        <dbReference type="Proteomes" id="UP000476820"/>
    </source>
</evidence>
<dbReference type="HAMAP" id="MF_00636">
    <property type="entry name" value="RapZ_like"/>
    <property type="match status" value="1"/>
</dbReference>
<evidence type="ECO:0000313" key="7">
    <source>
        <dbReference type="EMBL" id="NFF88126.1"/>
    </source>
</evidence>
<dbReference type="GO" id="GO:0005524">
    <property type="term" value="F:ATP binding"/>
    <property type="evidence" value="ECO:0007669"/>
    <property type="project" value="UniProtKB-UniRule"/>
</dbReference>
<evidence type="ECO:0000313" key="9">
    <source>
        <dbReference type="Proteomes" id="UP000473681"/>
    </source>
</evidence>
<evidence type="ECO:0000256" key="1">
    <source>
        <dbReference type="ARBA" id="ARBA00022741"/>
    </source>
</evidence>
<feature type="binding site" evidence="4">
    <location>
        <begin position="59"/>
        <end position="62"/>
    </location>
    <ligand>
        <name>GTP</name>
        <dbReference type="ChEBI" id="CHEBI:37565"/>
    </ligand>
</feature>
<evidence type="ECO:0000256" key="2">
    <source>
        <dbReference type="ARBA" id="ARBA00022840"/>
    </source>
</evidence>
<dbReference type="AlphaFoldDB" id="A0A0L9YBI8"/>
<dbReference type="PANTHER" id="PTHR30448:SF0">
    <property type="entry name" value="RNASE ADAPTER PROTEIN RAPZ"/>
    <property type="match status" value="1"/>
</dbReference>
<dbReference type="Pfam" id="PF22740">
    <property type="entry name" value="PapZ_C"/>
    <property type="match status" value="1"/>
</dbReference>
<dbReference type="SUPFAM" id="SSF52540">
    <property type="entry name" value="P-loop containing nucleoside triphosphate hydrolases"/>
    <property type="match status" value="1"/>
</dbReference>
<dbReference type="Pfam" id="PF03668">
    <property type="entry name" value="RapZ-like_N"/>
    <property type="match status" value="1"/>
</dbReference>
<name>A0A0L9YBI8_CLOBO</name>
<dbReference type="NCBIfam" id="NF003828">
    <property type="entry name" value="PRK05416.1"/>
    <property type="match status" value="1"/>
</dbReference>
<evidence type="ECO:0000256" key="4">
    <source>
        <dbReference type="HAMAP-Rule" id="MF_00636"/>
    </source>
</evidence>
<dbReference type="EMBL" id="SWVK01000007">
    <property type="protein sequence ID" value="NFN34858.1"/>
    <property type="molecule type" value="Genomic_DNA"/>
</dbReference>
<dbReference type="OrthoDB" id="9784461at2"/>
<reference evidence="9 10" key="1">
    <citation type="submission" date="2019-04" db="EMBL/GenBank/DDBJ databases">
        <title>Genome sequencing of Clostridium botulinum Groups I-IV and Clostridium butyricum.</title>
        <authorList>
            <person name="Brunt J."/>
            <person name="Van Vliet A.H.M."/>
            <person name="Stringer S.C."/>
            <person name="Carter A.T."/>
            <person name="Peck M.W."/>
        </authorList>
    </citation>
    <scope>NUCLEOTIDE SEQUENCE [LARGE SCALE GENOMIC DNA]</scope>
    <source>
        <strain evidence="7 10">1605</strain>
        <strain evidence="8 9">CB-K-33E</strain>
    </source>
</reference>
<dbReference type="Proteomes" id="UP000473681">
    <property type="component" value="Unassembled WGS sequence"/>
</dbReference>
<sequence length="294" mass="33890">MRFVIVTGLSGAGKTQATRSLEDLGYFCVDNLPPKLINKFAELCSQGYGKIDKVALVIDIRGGVFFDDLFETLNYLKENEFKYEILFLDASDEVLIKRFKESRRSHPLSPDGRVLNGIIQERSKLREIKDRADIIIDTSKYAIRDLREKMNEHYGDNIESEKQLSITVLSFGFKYGIPVDSDLVFDVRFIPNPFYIPELKQYSGNDKSVKDYVLKQEETITFVEKLQDMLEYLVPNYIKEGKRQLIISIGCTGGRHRSVAIANEIYERLNKGNYKAKIEHRDVGEDLHRGEKKL</sequence>
<keyword evidence="2 4" id="KW-0067">ATP-binding</keyword>
<accession>A0A0L9YBI8</accession>
<dbReference type="InterPro" id="IPR027417">
    <property type="entry name" value="P-loop_NTPase"/>
</dbReference>
<evidence type="ECO:0000256" key="3">
    <source>
        <dbReference type="ARBA" id="ARBA00023134"/>
    </source>
</evidence>
<evidence type="ECO:0000259" key="5">
    <source>
        <dbReference type="Pfam" id="PF03668"/>
    </source>
</evidence>
<evidence type="ECO:0000259" key="6">
    <source>
        <dbReference type="Pfam" id="PF22740"/>
    </source>
</evidence>
<dbReference type="RefSeq" id="WP_053341788.1">
    <property type="nucleotide sequence ID" value="NZ_LFPA01000116.1"/>
</dbReference>
<dbReference type="InterPro" id="IPR053930">
    <property type="entry name" value="RapZ-like_N"/>
</dbReference>
<protein>
    <submittedName>
        <fullName evidence="7">RNase adapter RapZ</fullName>
    </submittedName>
</protein>
<dbReference type="PANTHER" id="PTHR30448">
    <property type="entry name" value="RNASE ADAPTER PROTEIN RAPZ"/>
    <property type="match status" value="1"/>
</dbReference>
<dbReference type="EMBL" id="SWOV01000022">
    <property type="protein sequence ID" value="NFF88126.1"/>
    <property type="molecule type" value="Genomic_DNA"/>
</dbReference>
<organism evidence="7 10">
    <name type="scientific">Clostridium botulinum</name>
    <dbReference type="NCBI Taxonomy" id="1491"/>
    <lineage>
        <taxon>Bacteria</taxon>
        <taxon>Bacillati</taxon>
        <taxon>Bacillota</taxon>
        <taxon>Clostridia</taxon>
        <taxon>Eubacteriales</taxon>
        <taxon>Clostridiaceae</taxon>
        <taxon>Clostridium</taxon>
    </lineage>
</organism>
<dbReference type="Gene3D" id="3.40.50.300">
    <property type="entry name" value="P-loop containing nucleotide triphosphate hydrolases"/>
    <property type="match status" value="1"/>
</dbReference>
<comment type="caution">
    <text evidence="7">The sequence shown here is derived from an EMBL/GenBank/DDBJ whole genome shotgun (WGS) entry which is preliminary data.</text>
</comment>
<dbReference type="InterPro" id="IPR053931">
    <property type="entry name" value="RapZ_C"/>
</dbReference>
<dbReference type="Proteomes" id="UP000476820">
    <property type="component" value="Unassembled WGS sequence"/>
</dbReference>
<gene>
    <name evidence="7" type="primary">rapZ</name>
    <name evidence="7" type="ORF">FC774_09640</name>
    <name evidence="8" type="ORF">FDB51_06840</name>
</gene>
<feature type="domain" description="RapZ-like N-terminal" evidence="5">
    <location>
        <begin position="1"/>
        <end position="156"/>
    </location>
</feature>
<keyword evidence="3 4" id="KW-0342">GTP-binding</keyword>
<dbReference type="PIRSF" id="PIRSF005052">
    <property type="entry name" value="P-loopkin"/>
    <property type="match status" value="1"/>
</dbReference>
<dbReference type="GO" id="GO:0005525">
    <property type="term" value="F:GTP binding"/>
    <property type="evidence" value="ECO:0007669"/>
    <property type="project" value="UniProtKB-UniRule"/>
</dbReference>
<evidence type="ECO:0000313" key="8">
    <source>
        <dbReference type="EMBL" id="NFN34858.1"/>
    </source>
</evidence>
<feature type="domain" description="RapZ C-terminal" evidence="6">
    <location>
        <begin position="165"/>
        <end position="283"/>
    </location>
</feature>
<feature type="binding site" evidence="4">
    <location>
        <begin position="8"/>
        <end position="15"/>
    </location>
    <ligand>
        <name>ATP</name>
        <dbReference type="ChEBI" id="CHEBI:30616"/>
    </ligand>
</feature>
<proteinExistence type="inferred from homology"/>